<dbReference type="PANTHER" id="PTHR37937">
    <property type="entry name" value="CONJUGATIVE TRANSFER: DNA TRANSPORT"/>
    <property type="match status" value="1"/>
</dbReference>
<evidence type="ECO:0000256" key="5">
    <source>
        <dbReference type="ARBA" id="ARBA00022989"/>
    </source>
</evidence>
<keyword evidence="5 8" id="KW-1133">Transmembrane helix</keyword>
<dbReference type="Gene3D" id="3.40.50.300">
    <property type="entry name" value="P-loop containing nucleotide triphosphate hydrolases"/>
    <property type="match status" value="1"/>
</dbReference>
<evidence type="ECO:0000256" key="2">
    <source>
        <dbReference type="ARBA" id="ARBA00008806"/>
    </source>
</evidence>
<evidence type="ECO:0000256" key="1">
    <source>
        <dbReference type="ARBA" id="ARBA00004651"/>
    </source>
</evidence>
<sequence>MRKILPLRSVPNIRSLLKTIFASGPSFWFLALHLIPIAGAVALVVLTFTVSLTPKMLQTFALLYMPYLTGQIVYLIASGEWRQFSRWLITRLAVMKDKFSSVTTNVQLAASRIGTSAQDGFFLTMAPPALSSGLKAQKISYQDDRHVTMIAGSRAGKGRDFILPNLAHWQGSVIAYDPSGELVRETAEYREKVLGQKIIVLDPFGVSERQSDCWNPMAEIDFDDDPLAVDKCYLLAESLHHEQSPDPFWMHAPRKMLASVIGYVGTRSIKENCHLSMVRDLLMTSEPKALWLAMSQNDALGGVLKRFGEANEHRHLEELNSTMELARTAMKWLDSPVMTHFASSSTFSMRELKEGKVTLYIVMPAGMGQSYTAWMRALFNAAFDVMQDTSIPKPSRDVLFLMDEFPLLGTMERIKRAAGEAAKFGVKLFICAQDVTQLKEHYGQSWETFIANAGLLIMFANNDLETQNYLSNRLGKEYYKKYSSSKGGSGPHKSASTSTSLELRDVARTDQVGWQVSRQSGDAFFFIPGLKPMRLPRASHDQWKLLQLPETAMSLKSETPVSLNGSAVLAKNRALNPLRNGSAETRS</sequence>
<comment type="subcellular location">
    <subcellularLocation>
        <location evidence="1">Cell membrane</location>
        <topology evidence="1">Multi-pass membrane protein</topology>
    </subcellularLocation>
</comment>
<evidence type="ECO:0000256" key="3">
    <source>
        <dbReference type="ARBA" id="ARBA00022475"/>
    </source>
</evidence>
<dbReference type="SUPFAM" id="SSF52540">
    <property type="entry name" value="P-loop containing nucleoside triphosphate hydrolases"/>
    <property type="match status" value="1"/>
</dbReference>
<gene>
    <name evidence="9" type="ORF">ABFZ84_07650</name>
</gene>
<dbReference type="Pfam" id="PF02534">
    <property type="entry name" value="T4SS-DNA_transf"/>
    <property type="match status" value="1"/>
</dbReference>
<organism evidence="9 10">
    <name type="scientific">Hyphococcus lacteus</name>
    <dbReference type="NCBI Taxonomy" id="3143536"/>
    <lineage>
        <taxon>Bacteria</taxon>
        <taxon>Pseudomonadati</taxon>
        <taxon>Pseudomonadota</taxon>
        <taxon>Alphaproteobacteria</taxon>
        <taxon>Parvularculales</taxon>
        <taxon>Parvularculaceae</taxon>
        <taxon>Hyphococcus</taxon>
    </lineage>
</organism>
<dbReference type="InterPro" id="IPR051539">
    <property type="entry name" value="T4SS-coupling_protein"/>
</dbReference>
<evidence type="ECO:0000256" key="8">
    <source>
        <dbReference type="SAM" id="Phobius"/>
    </source>
</evidence>
<keyword evidence="4 8" id="KW-0812">Transmembrane</keyword>
<dbReference type="Proteomes" id="UP001560685">
    <property type="component" value="Unassembled WGS sequence"/>
</dbReference>
<comment type="similarity">
    <text evidence="2">Belongs to the VirD4/TraG family.</text>
</comment>
<evidence type="ECO:0000256" key="6">
    <source>
        <dbReference type="ARBA" id="ARBA00023136"/>
    </source>
</evidence>
<feature type="transmembrane region" description="Helical" evidence="8">
    <location>
        <begin position="56"/>
        <end position="77"/>
    </location>
</feature>
<evidence type="ECO:0000313" key="10">
    <source>
        <dbReference type="Proteomes" id="UP001560685"/>
    </source>
</evidence>
<comment type="caution">
    <text evidence="9">The sequence shown here is derived from an EMBL/GenBank/DDBJ whole genome shotgun (WGS) entry which is preliminary data.</text>
</comment>
<evidence type="ECO:0000256" key="7">
    <source>
        <dbReference type="SAM" id="MobiDB-lite"/>
    </source>
</evidence>
<keyword evidence="3" id="KW-1003">Cell membrane</keyword>
<dbReference type="CDD" id="cd01127">
    <property type="entry name" value="TrwB_TraG_TraD_VirD4"/>
    <property type="match status" value="2"/>
</dbReference>
<evidence type="ECO:0000313" key="9">
    <source>
        <dbReference type="EMBL" id="MEX6633422.1"/>
    </source>
</evidence>
<dbReference type="PANTHER" id="PTHR37937:SF1">
    <property type="entry name" value="CONJUGATIVE TRANSFER: DNA TRANSPORT"/>
    <property type="match status" value="1"/>
</dbReference>
<dbReference type="InterPro" id="IPR003688">
    <property type="entry name" value="TraG/VirD4"/>
</dbReference>
<reference evidence="9 10" key="1">
    <citation type="submission" date="2024-05" db="EMBL/GenBank/DDBJ databases">
        <title>Three bacterial strains, DH-69, EH-24, and ECK-19 isolated from coastal sediments.</title>
        <authorList>
            <person name="Ye Y.-Q."/>
            <person name="Du Z.-J."/>
        </authorList>
    </citation>
    <scope>NUCLEOTIDE SEQUENCE [LARGE SCALE GENOMIC DNA]</scope>
    <source>
        <strain evidence="9 10">ECK-19</strain>
    </source>
</reference>
<name>A0ABV3Z7T7_9PROT</name>
<keyword evidence="10" id="KW-1185">Reference proteome</keyword>
<dbReference type="RefSeq" id="WP_369313382.1">
    <property type="nucleotide sequence ID" value="NZ_JBEHZE010000001.1"/>
</dbReference>
<protein>
    <submittedName>
        <fullName evidence="9">Type IV secretory system conjugative DNA transfer family protein</fullName>
    </submittedName>
</protein>
<feature type="transmembrane region" description="Helical" evidence="8">
    <location>
        <begin position="27"/>
        <end position="50"/>
    </location>
</feature>
<dbReference type="EMBL" id="JBEHZE010000001">
    <property type="protein sequence ID" value="MEX6633422.1"/>
    <property type="molecule type" value="Genomic_DNA"/>
</dbReference>
<proteinExistence type="inferred from homology"/>
<dbReference type="InterPro" id="IPR027417">
    <property type="entry name" value="P-loop_NTPase"/>
</dbReference>
<evidence type="ECO:0000256" key="4">
    <source>
        <dbReference type="ARBA" id="ARBA00022692"/>
    </source>
</evidence>
<feature type="region of interest" description="Disordered" evidence="7">
    <location>
        <begin position="482"/>
        <end position="501"/>
    </location>
</feature>
<accession>A0ABV3Z7T7</accession>
<keyword evidence="6 8" id="KW-0472">Membrane</keyword>